<dbReference type="OrthoDB" id="339325at2759"/>
<dbReference type="Gene3D" id="1.10.510.10">
    <property type="entry name" value="Transferase(Phosphotransferase) domain 1"/>
    <property type="match status" value="1"/>
</dbReference>
<comment type="similarity">
    <text evidence="1">Belongs to the protein kinase superfamily. TKL Ser/Thr protein kinase family. RAF subfamily.</text>
</comment>
<dbReference type="InterPro" id="IPR000719">
    <property type="entry name" value="Prot_kinase_dom"/>
</dbReference>
<protein>
    <recommendedName>
        <fullName evidence="2">non-specific serine/threonine protein kinase</fullName>
        <ecNumber evidence="2">2.7.11.1</ecNumber>
    </recommendedName>
</protein>
<dbReference type="PANTHER" id="PTHR44329">
    <property type="entry name" value="SERINE/THREONINE-PROTEIN KINASE TNNI3K-RELATED"/>
    <property type="match status" value="1"/>
</dbReference>
<keyword evidence="7 10" id="KW-0067">ATP-binding</keyword>
<comment type="catalytic activity">
    <reaction evidence="8">
        <text>L-threonyl-[protein] + ATP = O-phospho-L-threonyl-[protein] + ADP + H(+)</text>
        <dbReference type="Rhea" id="RHEA:46608"/>
        <dbReference type="Rhea" id="RHEA-COMP:11060"/>
        <dbReference type="Rhea" id="RHEA-COMP:11605"/>
        <dbReference type="ChEBI" id="CHEBI:15378"/>
        <dbReference type="ChEBI" id="CHEBI:30013"/>
        <dbReference type="ChEBI" id="CHEBI:30616"/>
        <dbReference type="ChEBI" id="CHEBI:61977"/>
        <dbReference type="ChEBI" id="CHEBI:456216"/>
        <dbReference type="EC" id="2.7.11.1"/>
    </reaction>
</comment>
<reference evidence="13" key="1">
    <citation type="submission" date="2019-11" db="EMBL/GenBank/DDBJ databases">
        <authorList>
            <person name="Liu Y."/>
            <person name="Hou J."/>
            <person name="Li T.-Q."/>
            <person name="Guan C.-H."/>
            <person name="Wu X."/>
            <person name="Wu H.-Z."/>
            <person name="Ling F."/>
            <person name="Zhang R."/>
            <person name="Shi X.-G."/>
            <person name="Ren J.-P."/>
            <person name="Chen E.-F."/>
            <person name="Sun J.-M."/>
        </authorList>
    </citation>
    <scope>NUCLEOTIDE SEQUENCE</scope>
    <source>
        <strain evidence="13">Adult_tree_wgs_1</strain>
        <tissue evidence="13">Leaves</tissue>
    </source>
</reference>
<dbReference type="InterPro" id="IPR011009">
    <property type="entry name" value="Kinase-like_dom_sf"/>
</dbReference>
<accession>A0A834GR88</accession>
<dbReference type="SMR" id="A0A834GR88"/>
<dbReference type="Pfam" id="PF14381">
    <property type="entry name" value="EDR1_CTR1_ARMC3_pept"/>
    <property type="match status" value="2"/>
</dbReference>
<evidence type="ECO:0000256" key="5">
    <source>
        <dbReference type="ARBA" id="ARBA00022741"/>
    </source>
</evidence>
<dbReference type="GO" id="GO:0010182">
    <property type="term" value="P:sugar mediated signaling pathway"/>
    <property type="evidence" value="ECO:0007669"/>
    <property type="project" value="UniProtKB-ARBA"/>
</dbReference>
<keyword evidence="4" id="KW-0808">Transferase</keyword>
<evidence type="ECO:0000256" key="11">
    <source>
        <dbReference type="SAM" id="MobiDB-lite"/>
    </source>
</evidence>
<dbReference type="FunFam" id="1.10.510.10:FF:000193">
    <property type="entry name" value="Serine/threonine-protein kinase CTR1"/>
    <property type="match status" value="1"/>
</dbReference>
<dbReference type="InterPro" id="IPR055164">
    <property type="entry name" value="EDR1/CTR1/ARMC3-like_pept-like"/>
</dbReference>
<evidence type="ECO:0000256" key="6">
    <source>
        <dbReference type="ARBA" id="ARBA00022777"/>
    </source>
</evidence>
<evidence type="ECO:0000313" key="13">
    <source>
        <dbReference type="EMBL" id="KAF7138252.1"/>
    </source>
</evidence>
<sequence>MPHRTAYFFPRQFPDRGFDATSITPFEAHENQIRGNFNGDDSDWKATKISREATRGGKSNGFMGDRIHGKQLAAFVNWLADRKGERRSGHVKVQLDGGDGDHELLLQPEPPESVVAVESQGFDLEQTGSFQTLSSGTGGCNGGKERQASSSQGLSGEGGLRGRRFELQTSSVQGLSSGSSSSYCGTAKERRFERQTSPFQGLSGGGGGYCGPAKERRLERQASSLQGLLSSGSSYGGSLFSGTTAEGDSSSGVKDSRTTREEEEERVVAEEGRRSERLAERTMESYYLQLTLAKRLSEQFSLASEPLFLKENMVEGLGGCQSADVESVSYRLWVNGCLSYADKISNGFYNILGMNPYLWVMCNDSEEGRRLPSLMALKAIEPNDSSMEVVLVDRYGDTRLMELENKAQELYFASESTLVLVEKLGKLVAIYMGGDFPVEQGLCRHRAILFKTEAALVIELSERLSIIDAEAVGKVFGRTLSCELHKWQRMLKSKRPIPCRCFVAGYITPDLQELFKFNSLKLADYIGLPCRIAKGCKYCDADHQSSCLVIIEDDRNFAREYVVDLIGKPGNIHGPDSSINGGLLSSVPSPLQISHLKEFQQPYMDNSTESQILNKNHACGPPENPLNSGSEDGHPMEDIGLFHNDKAMYIAGDQVCGGSESRDEYSRPGGEKVVVHHIWRKEIVVAGTPLKSIGIRQPLLPAQSDLIEVKTEVENQGIFHTVTIPRYLNLEPSLAMDWLEISWDELHIKERIGAGSFGTVHRAEWHGSDVAVKVLTVQDFRDDQLKEFLREVAIMKRIRHPNVVLFMGAVTQRPHFSIVTEYLPRGSLFRLIHRPDAGEIMDQRRRLRMALDVAKGLNYLHNLSPPIVHWDLKTPNLLVDKNWTVKVCDFGLSRFKANTFISSKSVAGTPEWMAPELLRGEPSNEKSDVYSFGVILWELVTMQQPWSGLGPAQVVGAVAFQNRRLAIPQNTSPILASLMESCWAGEPAERPSFASIVETLKKLLKSPLQLMQMGIP</sequence>
<feature type="compositionally biased region" description="Polar residues" evidence="11">
    <location>
        <begin position="243"/>
        <end position="253"/>
    </location>
</feature>
<dbReference type="InterPro" id="IPR008271">
    <property type="entry name" value="Ser/Thr_kinase_AS"/>
</dbReference>
<dbReference type="Gene3D" id="3.30.200.20">
    <property type="entry name" value="Phosphorylase Kinase, domain 1"/>
    <property type="match status" value="1"/>
</dbReference>
<dbReference type="Pfam" id="PF07714">
    <property type="entry name" value="PK_Tyr_Ser-Thr"/>
    <property type="match status" value="1"/>
</dbReference>
<feature type="domain" description="Protein kinase" evidence="12">
    <location>
        <begin position="746"/>
        <end position="1004"/>
    </location>
</feature>
<dbReference type="SUPFAM" id="SSF56112">
    <property type="entry name" value="Protein kinase-like (PK-like)"/>
    <property type="match status" value="1"/>
</dbReference>
<dbReference type="PROSITE" id="PS50011">
    <property type="entry name" value="PROTEIN_KINASE_DOM"/>
    <property type="match status" value="1"/>
</dbReference>
<feature type="compositionally biased region" description="Low complexity" evidence="11">
    <location>
        <begin position="167"/>
        <end position="182"/>
    </location>
</feature>
<keyword evidence="3" id="KW-0723">Serine/threonine-protein kinase</keyword>
<keyword evidence="14" id="KW-1185">Reference proteome</keyword>
<dbReference type="EC" id="2.7.11.1" evidence="2"/>
<dbReference type="InterPro" id="IPR017441">
    <property type="entry name" value="Protein_kinase_ATP_BS"/>
</dbReference>
<feature type="compositionally biased region" description="Basic and acidic residues" evidence="11">
    <location>
        <begin position="254"/>
        <end position="275"/>
    </location>
</feature>
<comment type="catalytic activity">
    <reaction evidence="9">
        <text>L-seryl-[protein] + ATP = O-phospho-L-seryl-[protein] + ADP + H(+)</text>
        <dbReference type="Rhea" id="RHEA:17989"/>
        <dbReference type="Rhea" id="RHEA-COMP:9863"/>
        <dbReference type="Rhea" id="RHEA-COMP:11604"/>
        <dbReference type="ChEBI" id="CHEBI:15378"/>
        <dbReference type="ChEBI" id="CHEBI:29999"/>
        <dbReference type="ChEBI" id="CHEBI:30616"/>
        <dbReference type="ChEBI" id="CHEBI:83421"/>
        <dbReference type="ChEBI" id="CHEBI:456216"/>
        <dbReference type="EC" id="2.7.11.1"/>
    </reaction>
</comment>
<gene>
    <name evidence="13" type="ORF">RHSIM_Rhsim07G0212700</name>
</gene>
<dbReference type="SMART" id="SM00220">
    <property type="entry name" value="S_TKc"/>
    <property type="match status" value="1"/>
</dbReference>
<evidence type="ECO:0000256" key="4">
    <source>
        <dbReference type="ARBA" id="ARBA00022679"/>
    </source>
</evidence>
<dbReference type="GO" id="GO:0006950">
    <property type="term" value="P:response to stress"/>
    <property type="evidence" value="ECO:0007669"/>
    <property type="project" value="UniProtKB-ARBA"/>
</dbReference>
<keyword evidence="5 10" id="KW-0547">Nucleotide-binding</keyword>
<dbReference type="Proteomes" id="UP000626092">
    <property type="component" value="Unassembled WGS sequence"/>
</dbReference>
<feature type="binding site" evidence="10">
    <location>
        <position position="773"/>
    </location>
    <ligand>
        <name>ATP</name>
        <dbReference type="ChEBI" id="CHEBI:30616"/>
    </ligand>
</feature>
<feature type="region of interest" description="Disordered" evidence="11">
    <location>
        <begin position="239"/>
        <end position="275"/>
    </location>
</feature>
<dbReference type="AlphaFoldDB" id="A0A834GR88"/>
<evidence type="ECO:0000256" key="9">
    <source>
        <dbReference type="ARBA" id="ARBA00048679"/>
    </source>
</evidence>
<name>A0A834GR88_RHOSS</name>
<dbReference type="PRINTS" id="PR00109">
    <property type="entry name" value="TYRKINASE"/>
</dbReference>
<evidence type="ECO:0000256" key="3">
    <source>
        <dbReference type="ARBA" id="ARBA00022527"/>
    </source>
</evidence>
<dbReference type="GO" id="GO:0005524">
    <property type="term" value="F:ATP binding"/>
    <property type="evidence" value="ECO:0007669"/>
    <property type="project" value="UniProtKB-UniRule"/>
</dbReference>
<dbReference type="CDD" id="cd13999">
    <property type="entry name" value="STKc_MAP3K-like"/>
    <property type="match status" value="1"/>
</dbReference>
<evidence type="ECO:0000256" key="2">
    <source>
        <dbReference type="ARBA" id="ARBA00012513"/>
    </source>
</evidence>
<evidence type="ECO:0000256" key="1">
    <source>
        <dbReference type="ARBA" id="ARBA00010507"/>
    </source>
</evidence>
<evidence type="ECO:0000256" key="7">
    <source>
        <dbReference type="ARBA" id="ARBA00022840"/>
    </source>
</evidence>
<dbReference type="PROSITE" id="PS00107">
    <property type="entry name" value="PROTEIN_KINASE_ATP"/>
    <property type="match status" value="1"/>
</dbReference>
<dbReference type="GO" id="GO:0004674">
    <property type="term" value="F:protein serine/threonine kinase activity"/>
    <property type="evidence" value="ECO:0007669"/>
    <property type="project" value="UniProtKB-KW"/>
</dbReference>
<comment type="caution">
    <text evidence="13">The sequence shown here is derived from an EMBL/GenBank/DDBJ whole genome shotgun (WGS) entry which is preliminary data.</text>
</comment>
<dbReference type="PROSITE" id="PS00108">
    <property type="entry name" value="PROTEIN_KINASE_ST"/>
    <property type="match status" value="1"/>
</dbReference>
<evidence type="ECO:0000313" key="14">
    <source>
        <dbReference type="Proteomes" id="UP000626092"/>
    </source>
</evidence>
<dbReference type="PANTHER" id="PTHR44329:SF96">
    <property type="entry name" value="OS04G0610900 PROTEIN"/>
    <property type="match status" value="1"/>
</dbReference>
<feature type="region of interest" description="Disordered" evidence="11">
    <location>
        <begin position="127"/>
        <end position="213"/>
    </location>
</feature>
<proteinExistence type="inferred from homology"/>
<evidence type="ECO:0000256" key="8">
    <source>
        <dbReference type="ARBA" id="ARBA00047899"/>
    </source>
</evidence>
<dbReference type="InterPro" id="IPR001245">
    <property type="entry name" value="Ser-Thr/Tyr_kinase_cat_dom"/>
</dbReference>
<keyword evidence="6" id="KW-0418">Kinase</keyword>
<organism evidence="13 14">
    <name type="scientific">Rhododendron simsii</name>
    <name type="common">Sims's rhododendron</name>
    <dbReference type="NCBI Taxonomy" id="118357"/>
    <lineage>
        <taxon>Eukaryota</taxon>
        <taxon>Viridiplantae</taxon>
        <taxon>Streptophyta</taxon>
        <taxon>Embryophyta</taxon>
        <taxon>Tracheophyta</taxon>
        <taxon>Spermatophyta</taxon>
        <taxon>Magnoliopsida</taxon>
        <taxon>eudicotyledons</taxon>
        <taxon>Gunneridae</taxon>
        <taxon>Pentapetalae</taxon>
        <taxon>asterids</taxon>
        <taxon>Ericales</taxon>
        <taxon>Ericaceae</taxon>
        <taxon>Ericoideae</taxon>
        <taxon>Rhodoreae</taxon>
        <taxon>Rhododendron</taxon>
    </lineage>
</organism>
<dbReference type="FunFam" id="3.30.200.20:FF:000060">
    <property type="entry name" value="Serine/threonine-protein kinase isoform 1"/>
    <property type="match status" value="1"/>
</dbReference>
<evidence type="ECO:0000259" key="12">
    <source>
        <dbReference type="PROSITE" id="PS50011"/>
    </source>
</evidence>
<dbReference type="InterPro" id="IPR051681">
    <property type="entry name" value="Ser/Thr_Kinases-Pseudokinases"/>
</dbReference>
<evidence type="ECO:0000256" key="10">
    <source>
        <dbReference type="PROSITE-ProRule" id="PRU10141"/>
    </source>
</evidence>
<dbReference type="EMBL" id="WJXA01000007">
    <property type="protein sequence ID" value="KAF7138252.1"/>
    <property type="molecule type" value="Genomic_DNA"/>
</dbReference>